<dbReference type="Gene3D" id="3.10.450.50">
    <property type="match status" value="1"/>
</dbReference>
<dbReference type="AlphaFoldDB" id="A0A6J7D844"/>
<evidence type="ECO:0000313" key="2">
    <source>
        <dbReference type="EMBL" id="CAB4730604.1"/>
    </source>
</evidence>
<evidence type="ECO:0000259" key="1">
    <source>
        <dbReference type="Pfam" id="PF13577"/>
    </source>
</evidence>
<dbReference type="InterPro" id="IPR032710">
    <property type="entry name" value="NTF2-like_dom_sf"/>
</dbReference>
<gene>
    <name evidence="2" type="ORF">UFOPK2658_01662</name>
    <name evidence="3" type="ORF">UFOPK2880_01120</name>
    <name evidence="4" type="ORF">UFOPK3304_00694</name>
    <name evidence="5" type="ORF">UFOPK4134_01199</name>
</gene>
<feature type="domain" description="SnoaL-like" evidence="1">
    <location>
        <begin position="18"/>
        <end position="133"/>
    </location>
</feature>
<dbReference type="EMBL" id="CAEZYH010000104">
    <property type="protein sequence ID" value="CAB4730604.1"/>
    <property type="molecule type" value="Genomic_DNA"/>
</dbReference>
<evidence type="ECO:0000313" key="4">
    <source>
        <dbReference type="EMBL" id="CAB4865328.1"/>
    </source>
</evidence>
<dbReference type="EMBL" id="CAEZZP010000069">
    <property type="protein sequence ID" value="CAB4776144.1"/>
    <property type="molecule type" value="Genomic_DNA"/>
</dbReference>
<dbReference type="EMBL" id="CAFBLJ010000027">
    <property type="protein sequence ID" value="CAB4865328.1"/>
    <property type="molecule type" value="Genomic_DNA"/>
</dbReference>
<accession>A0A6J7D844</accession>
<dbReference type="SUPFAM" id="SSF54427">
    <property type="entry name" value="NTF2-like"/>
    <property type="match status" value="1"/>
</dbReference>
<dbReference type="InterPro" id="IPR037401">
    <property type="entry name" value="SnoaL-like"/>
</dbReference>
<evidence type="ECO:0000313" key="5">
    <source>
        <dbReference type="EMBL" id="CAB5032956.1"/>
    </source>
</evidence>
<proteinExistence type="predicted"/>
<dbReference type="Pfam" id="PF13577">
    <property type="entry name" value="SnoaL_4"/>
    <property type="match status" value="1"/>
</dbReference>
<dbReference type="EMBL" id="CAFBPS010000096">
    <property type="protein sequence ID" value="CAB5032956.1"/>
    <property type="molecule type" value="Genomic_DNA"/>
</dbReference>
<reference evidence="4" key="1">
    <citation type="submission" date="2020-05" db="EMBL/GenBank/DDBJ databases">
        <authorList>
            <person name="Chiriac C."/>
            <person name="Salcher M."/>
            <person name="Ghai R."/>
            <person name="Kavagutti S V."/>
        </authorList>
    </citation>
    <scope>NUCLEOTIDE SEQUENCE</scope>
</reference>
<evidence type="ECO:0000313" key="3">
    <source>
        <dbReference type="EMBL" id="CAB4776144.1"/>
    </source>
</evidence>
<sequence length="178" mass="20071">MTHSNALRQVDPVAWLIASEEIRQLASRYAIFYGARDTQNLAALFIPDIKVTRETSGTPALKQSFDGQMHALGRVILQVNNHLIDVADQSNATGIVSCRGEIEDADGNWIIQQIQYHDTYKCVEGHWLFARRKHLLWYGHTMPNAPVGLDDANWPANQTGRGELPECLESWQTWKSGN</sequence>
<name>A0A6J7D844_9ZZZZ</name>
<protein>
    <submittedName>
        <fullName evidence="4">Unannotated protein</fullName>
    </submittedName>
</protein>
<organism evidence="4">
    <name type="scientific">freshwater metagenome</name>
    <dbReference type="NCBI Taxonomy" id="449393"/>
    <lineage>
        <taxon>unclassified sequences</taxon>
        <taxon>metagenomes</taxon>
        <taxon>ecological metagenomes</taxon>
    </lineage>
</organism>